<keyword evidence="4" id="KW-1185">Reference proteome</keyword>
<dbReference type="Gramene" id="rna19412">
    <property type="protein sequence ID" value="RHN70795.1"/>
    <property type="gene ID" value="gene19412"/>
</dbReference>
<keyword evidence="2" id="KW-0489">Methyltransferase</keyword>
<reference evidence="1 4" key="2">
    <citation type="journal article" date="2014" name="BMC Genomics">
        <title>An improved genome release (version Mt4.0) for the model legume Medicago truncatula.</title>
        <authorList>
            <person name="Tang H."/>
            <person name="Krishnakumar V."/>
            <person name="Bidwell S."/>
            <person name="Rosen B."/>
            <person name="Chan A."/>
            <person name="Zhou S."/>
            <person name="Gentzbittel L."/>
            <person name="Childs K.L."/>
            <person name="Yandell M."/>
            <person name="Gundlach H."/>
            <person name="Mayer K.F."/>
            <person name="Schwartz D.C."/>
            <person name="Town C.D."/>
        </authorList>
    </citation>
    <scope>GENOME REANNOTATION</scope>
    <source>
        <strain evidence="3 4">cv. Jemalong A17</strain>
    </source>
</reference>
<evidence type="ECO:0000313" key="4">
    <source>
        <dbReference type="Proteomes" id="UP000002051"/>
    </source>
</evidence>
<dbReference type="EC" id="2.1.1.33" evidence="2"/>
<dbReference type="Proteomes" id="UP000002051">
    <property type="component" value="Chromosome 3"/>
</dbReference>
<reference evidence="3" key="3">
    <citation type="submission" date="2015-04" db="UniProtKB">
        <authorList>
            <consortium name="EnsemblPlants"/>
        </authorList>
    </citation>
    <scope>IDENTIFICATION</scope>
    <source>
        <strain evidence="3">cv. Jemalong A17</strain>
    </source>
</reference>
<dbReference type="HOGENOM" id="CLU_3035377_0_0_1"/>
<evidence type="ECO:0000313" key="3">
    <source>
        <dbReference type="EnsemblPlants" id="AES73837"/>
    </source>
</evidence>
<keyword evidence="2" id="KW-0808">Transferase</keyword>
<gene>
    <name evidence="1" type="ordered locus">MTR_3g109370</name>
    <name evidence="2" type="ORF">MtrunA17_Chr3g0139351</name>
</gene>
<dbReference type="EMBL" id="PSQE01000003">
    <property type="protein sequence ID" value="RHN70795.1"/>
    <property type="molecule type" value="Genomic_DNA"/>
</dbReference>
<evidence type="ECO:0000313" key="2">
    <source>
        <dbReference type="EMBL" id="RHN70795.1"/>
    </source>
</evidence>
<sequence length="55" mass="6304">MIPTTFSFIEVNIKFPQFVLFFASPLGRGLLSITDVEELGDWMKSCLENHPLLNF</sequence>
<protein>
    <submittedName>
        <fullName evidence="2">Putative tRNA (Guanine(46)-N(7))-methyltransferase</fullName>
        <ecNumber evidence="2">2.1.1.33</ecNumber>
    </submittedName>
</protein>
<dbReference type="PaxDb" id="3880-AES73837"/>
<organism evidence="1 4">
    <name type="scientific">Medicago truncatula</name>
    <name type="common">Barrel medic</name>
    <name type="synonym">Medicago tribuloides</name>
    <dbReference type="NCBI Taxonomy" id="3880"/>
    <lineage>
        <taxon>Eukaryota</taxon>
        <taxon>Viridiplantae</taxon>
        <taxon>Streptophyta</taxon>
        <taxon>Embryophyta</taxon>
        <taxon>Tracheophyta</taxon>
        <taxon>Spermatophyta</taxon>
        <taxon>Magnoliopsida</taxon>
        <taxon>eudicotyledons</taxon>
        <taxon>Gunneridae</taxon>
        <taxon>Pentapetalae</taxon>
        <taxon>rosids</taxon>
        <taxon>fabids</taxon>
        <taxon>Fabales</taxon>
        <taxon>Fabaceae</taxon>
        <taxon>Papilionoideae</taxon>
        <taxon>50 kb inversion clade</taxon>
        <taxon>NPAAA clade</taxon>
        <taxon>Hologalegina</taxon>
        <taxon>IRL clade</taxon>
        <taxon>Trifolieae</taxon>
        <taxon>Medicago</taxon>
    </lineage>
</organism>
<accession>G7J2W8</accession>
<dbReference type="EnsemblPlants" id="AES73837">
    <property type="protein sequence ID" value="AES73837"/>
    <property type="gene ID" value="MTR_3g109370"/>
</dbReference>
<dbReference type="GO" id="GO:0008176">
    <property type="term" value="F:tRNA (guanine(46)-N7)-methyltransferase activity"/>
    <property type="evidence" value="ECO:0007669"/>
    <property type="project" value="UniProtKB-EC"/>
</dbReference>
<dbReference type="AlphaFoldDB" id="G7J2W8"/>
<name>G7J2W8_MEDTR</name>
<dbReference type="EMBL" id="CM001219">
    <property type="protein sequence ID" value="AES73837.1"/>
    <property type="molecule type" value="Genomic_DNA"/>
</dbReference>
<reference evidence="2" key="4">
    <citation type="journal article" date="2018" name="Nat. Plants">
        <title>Whole-genome landscape of Medicago truncatula symbiotic genes.</title>
        <authorList>
            <person name="Pecrix Y."/>
            <person name="Gamas P."/>
            <person name="Carrere S."/>
        </authorList>
    </citation>
    <scope>NUCLEOTIDE SEQUENCE</scope>
    <source>
        <tissue evidence="2">Leaves</tissue>
    </source>
</reference>
<evidence type="ECO:0000313" key="1">
    <source>
        <dbReference type="EMBL" id="AES73837.1"/>
    </source>
</evidence>
<reference evidence="1 4" key="1">
    <citation type="journal article" date="2011" name="Nature">
        <title>The Medicago genome provides insight into the evolution of rhizobial symbioses.</title>
        <authorList>
            <person name="Young N.D."/>
            <person name="Debelle F."/>
            <person name="Oldroyd G.E."/>
            <person name="Geurts R."/>
            <person name="Cannon S.B."/>
            <person name="Udvardi M.K."/>
            <person name="Benedito V.A."/>
            <person name="Mayer K.F."/>
            <person name="Gouzy J."/>
            <person name="Schoof H."/>
            <person name="Van de Peer Y."/>
            <person name="Proost S."/>
            <person name="Cook D.R."/>
            <person name="Meyers B.C."/>
            <person name="Spannagl M."/>
            <person name="Cheung F."/>
            <person name="De Mita S."/>
            <person name="Krishnakumar V."/>
            <person name="Gundlach H."/>
            <person name="Zhou S."/>
            <person name="Mudge J."/>
            <person name="Bharti A.K."/>
            <person name="Murray J.D."/>
            <person name="Naoumkina M.A."/>
            <person name="Rosen B."/>
            <person name="Silverstein K.A."/>
            <person name="Tang H."/>
            <person name="Rombauts S."/>
            <person name="Zhao P.X."/>
            <person name="Zhou P."/>
            <person name="Barbe V."/>
            <person name="Bardou P."/>
            <person name="Bechner M."/>
            <person name="Bellec A."/>
            <person name="Berger A."/>
            <person name="Berges H."/>
            <person name="Bidwell S."/>
            <person name="Bisseling T."/>
            <person name="Choisne N."/>
            <person name="Couloux A."/>
            <person name="Denny R."/>
            <person name="Deshpande S."/>
            <person name="Dai X."/>
            <person name="Doyle J.J."/>
            <person name="Dudez A.M."/>
            <person name="Farmer A.D."/>
            <person name="Fouteau S."/>
            <person name="Franken C."/>
            <person name="Gibelin C."/>
            <person name="Gish J."/>
            <person name="Goldstein S."/>
            <person name="Gonzalez A.J."/>
            <person name="Green P.J."/>
            <person name="Hallab A."/>
            <person name="Hartog M."/>
            <person name="Hua A."/>
            <person name="Humphray S.J."/>
            <person name="Jeong D.H."/>
            <person name="Jing Y."/>
            <person name="Jocker A."/>
            <person name="Kenton S.M."/>
            <person name="Kim D.J."/>
            <person name="Klee K."/>
            <person name="Lai H."/>
            <person name="Lang C."/>
            <person name="Lin S."/>
            <person name="Macmil S.L."/>
            <person name="Magdelenat G."/>
            <person name="Matthews L."/>
            <person name="McCorrison J."/>
            <person name="Monaghan E.L."/>
            <person name="Mun J.H."/>
            <person name="Najar F.Z."/>
            <person name="Nicholson C."/>
            <person name="Noirot C."/>
            <person name="O'Bleness M."/>
            <person name="Paule C.R."/>
            <person name="Poulain J."/>
            <person name="Prion F."/>
            <person name="Qin B."/>
            <person name="Qu C."/>
            <person name="Retzel E.F."/>
            <person name="Riddle C."/>
            <person name="Sallet E."/>
            <person name="Samain S."/>
            <person name="Samson N."/>
            <person name="Sanders I."/>
            <person name="Saurat O."/>
            <person name="Scarpelli C."/>
            <person name="Schiex T."/>
            <person name="Segurens B."/>
            <person name="Severin A.J."/>
            <person name="Sherrier D.J."/>
            <person name="Shi R."/>
            <person name="Sims S."/>
            <person name="Singer S.R."/>
            <person name="Sinharoy S."/>
            <person name="Sterck L."/>
            <person name="Viollet A."/>
            <person name="Wang B.B."/>
            <person name="Wang K."/>
            <person name="Wang M."/>
            <person name="Wang X."/>
            <person name="Warfsmann J."/>
            <person name="Weissenbach J."/>
            <person name="White D.D."/>
            <person name="White J.D."/>
            <person name="Wiley G.B."/>
            <person name="Wincker P."/>
            <person name="Xing Y."/>
            <person name="Yang L."/>
            <person name="Yao Z."/>
            <person name="Ying F."/>
            <person name="Zhai J."/>
            <person name="Zhou L."/>
            <person name="Zuber A."/>
            <person name="Denarie J."/>
            <person name="Dixon R.A."/>
            <person name="May G.D."/>
            <person name="Schwartz D.C."/>
            <person name="Rogers J."/>
            <person name="Quetier F."/>
            <person name="Town C.D."/>
            <person name="Roe B.A."/>
        </authorList>
    </citation>
    <scope>NUCLEOTIDE SEQUENCE [LARGE SCALE GENOMIC DNA]</scope>
    <source>
        <strain evidence="1">A17</strain>
        <strain evidence="3 4">cv. Jemalong A17</strain>
    </source>
</reference>
<dbReference type="Proteomes" id="UP000265566">
    <property type="component" value="Chromosome 3"/>
</dbReference>
<proteinExistence type="predicted"/>